<sequence>MSEKHEQKLIVFQLKEKEYVIPVEQVTSIEKVLPITRVPLADNFIKGVINLRGVVIPAVDLKVRLGMKEEAYTERTRVIIVSTDEYEVGLIVDVANDVIDIDSEMIESPKTFATDSEAEFIEGVLQYNKRIMILLNVGKVLGA</sequence>
<dbReference type="RefSeq" id="WP_097159609.1">
    <property type="nucleotide sequence ID" value="NZ_JBEPMQ010000007.1"/>
</dbReference>
<gene>
    <name evidence="2" type="ORF">SAMN05877753_107186</name>
</gene>
<dbReference type="PROSITE" id="PS50851">
    <property type="entry name" value="CHEW"/>
    <property type="match status" value="1"/>
</dbReference>
<dbReference type="GO" id="GO:0006935">
    <property type="term" value="P:chemotaxis"/>
    <property type="evidence" value="ECO:0007669"/>
    <property type="project" value="InterPro"/>
</dbReference>
<dbReference type="Gene3D" id="2.30.30.40">
    <property type="entry name" value="SH3 Domains"/>
    <property type="match status" value="1"/>
</dbReference>
<dbReference type="PANTHER" id="PTHR22617">
    <property type="entry name" value="CHEMOTAXIS SENSOR HISTIDINE KINASE-RELATED"/>
    <property type="match status" value="1"/>
</dbReference>
<dbReference type="SUPFAM" id="SSF50341">
    <property type="entry name" value="CheW-like"/>
    <property type="match status" value="1"/>
</dbReference>
<evidence type="ECO:0000313" key="2">
    <source>
        <dbReference type="EMBL" id="SNX73707.1"/>
    </source>
</evidence>
<dbReference type="GO" id="GO:0007165">
    <property type="term" value="P:signal transduction"/>
    <property type="evidence" value="ECO:0007669"/>
    <property type="project" value="InterPro"/>
</dbReference>
<dbReference type="GO" id="GO:0005829">
    <property type="term" value="C:cytosol"/>
    <property type="evidence" value="ECO:0007669"/>
    <property type="project" value="TreeGrafter"/>
</dbReference>
<protein>
    <submittedName>
        <fullName evidence="2">Purine-binding chemotaxis protein CheW</fullName>
    </submittedName>
</protein>
<proteinExistence type="predicted"/>
<dbReference type="Pfam" id="PF01584">
    <property type="entry name" value="CheW"/>
    <property type="match status" value="1"/>
</dbReference>
<dbReference type="EMBL" id="OAOP01000007">
    <property type="protein sequence ID" value="SNX73707.1"/>
    <property type="molecule type" value="Genomic_DNA"/>
</dbReference>
<dbReference type="InterPro" id="IPR036061">
    <property type="entry name" value="CheW-like_dom_sf"/>
</dbReference>
<reference evidence="2" key="1">
    <citation type="submission" date="2017-08" db="EMBL/GenBank/DDBJ databases">
        <authorList>
            <person name="de Groot N.N."/>
        </authorList>
    </citation>
    <scope>NUCLEOTIDE SEQUENCE [LARGE SCALE GENOMIC DNA]</scope>
    <source>
        <strain evidence="2">JC228</strain>
    </source>
</reference>
<dbReference type="InterPro" id="IPR039315">
    <property type="entry name" value="CheW"/>
</dbReference>
<evidence type="ECO:0000313" key="3">
    <source>
        <dbReference type="Proteomes" id="UP000219546"/>
    </source>
</evidence>
<evidence type="ECO:0000259" key="1">
    <source>
        <dbReference type="PROSITE" id="PS50851"/>
    </source>
</evidence>
<dbReference type="SMART" id="SM00260">
    <property type="entry name" value="CheW"/>
    <property type="match status" value="1"/>
</dbReference>
<dbReference type="Proteomes" id="UP000219546">
    <property type="component" value="Unassembled WGS sequence"/>
</dbReference>
<dbReference type="Gene3D" id="2.40.50.180">
    <property type="entry name" value="CheA-289, Domain 4"/>
    <property type="match status" value="1"/>
</dbReference>
<accession>A0A285D1J7</accession>
<dbReference type="InterPro" id="IPR002545">
    <property type="entry name" value="CheW-lke_dom"/>
</dbReference>
<organism evidence="2 3">
    <name type="scientific">Bacillus oleivorans</name>
    <dbReference type="NCBI Taxonomy" id="1448271"/>
    <lineage>
        <taxon>Bacteria</taxon>
        <taxon>Bacillati</taxon>
        <taxon>Bacillota</taxon>
        <taxon>Bacilli</taxon>
        <taxon>Bacillales</taxon>
        <taxon>Bacillaceae</taxon>
        <taxon>Bacillus</taxon>
    </lineage>
</organism>
<keyword evidence="3" id="KW-1185">Reference proteome</keyword>
<dbReference type="OrthoDB" id="9794382at2"/>
<dbReference type="PANTHER" id="PTHR22617:SF23">
    <property type="entry name" value="CHEMOTAXIS PROTEIN CHEW"/>
    <property type="match status" value="1"/>
</dbReference>
<dbReference type="CDD" id="cd00732">
    <property type="entry name" value="CheW"/>
    <property type="match status" value="1"/>
</dbReference>
<feature type="domain" description="CheW-like" evidence="1">
    <location>
        <begin position="6"/>
        <end position="143"/>
    </location>
</feature>
<dbReference type="AlphaFoldDB" id="A0A285D1J7"/>
<name>A0A285D1J7_9BACI</name>